<sequence length="48" mass="5135">MKVRVLTAAAALALVAGAPPFILDELGTSDRQLVDIQTYIQHINVLTS</sequence>
<evidence type="ECO:0000313" key="3">
    <source>
        <dbReference type="Proteomes" id="UP001500064"/>
    </source>
</evidence>
<feature type="chain" id="PRO_5046018942" evidence="1">
    <location>
        <begin position="19"/>
        <end position="48"/>
    </location>
</feature>
<comment type="caution">
    <text evidence="2">The sequence shown here is derived from an EMBL/GenBank/DDBJ whole genome shotgun (WGS) entry which is preliminary data.</text>
</comment>
<gene>
    <name evidence="2" type="ORF">GCM10009733_076340</name>
</gene>
<proteinExistence type="predicted"/>
<keyword evidence="1" id="KW-0732">Signal</keyword>
<dbReference type="Proteomes" id="UP001500064">
    <property type="component" value="Unassembled WGS sequence"/>
</dbReference>
<protein>
    <submittedName>
        <fullName evidence="2">Uncharacterized protein</fullName>
    </submittedName>
</protein>
<dbReference type="RefSeq" id="WP_346111590.1">
    <property type="nucleotide sequence ID" value="NZ_BAAAMU010000079.1"/>
</dbReference>
<keyword evidence="3" id="KW-1185">Reference proteome</keyword>
<name>A0ABN2G9R4_9ACTN</name>
<evidence type="ECO:0000256" key="1">
    <source>
        <dbReference type="SAM" id="SignalP"/>
    </source>
</evidence>
<feature type="signal peptide" evidence="1">
    <location>
        <begin position="1"/>
        <end position="18"/>
    </location>
</feature>
<reference evidence="2 3" key="1">
    <citation type="journal article" date="2019" name="Int. J. Syst. Evol. Microbiol.">
        <title>The Global Catalogue of Microorganisms (GCM) 10K type strain sequencing project: providing services to taxonomists for standard genome sequencing and annotation.</title>
        <authorList>
            <consortium name="The Broad Institute Genomics Platform"/>
            <consortium name="The Broad Institute Genome Sequencing Center for Infectious Disease"/>
            <person name="Wu L."/>
            <person name="Ma J."/>
        </authorList>
    </citation>
    <scope>NUCLEOTIDE SEQUENCE [LARGE SCALE GENOMIC DNA]</scope>
    <source>
        <strain evidence="2 3">JCM 13929</strain>
    </source>
</reference>
<organism evidence="2 3">
    <name type="scientific">Nonomuraea maheshkhaliensis</name>
    <dbReference type="NCBI Taxonomy" id="419590"/>
    <lineage>
        <taxon>Bacteria</taxon>
        <taxon>Bacillati</taxon>
        <taxon>Actinomycetota</taxon>
        <taxon>Actinomycetes</taxon>
        <taxon>Streptosporangiales</taxon>
        <taxon>Streptosporangiaceae</taxon>
        <taxon>Nonomuraea</taxon>
    </lineage>
</organism>
<accession>A0ABN2G9R4</accession>
<evidence type="ECO:0000313" key="2">
    <source>
        <dbReference type="EMBL" id="GAA1667531.1"/>
    </source>
</evidence>
<dbReference type="EMBL" id="BAAAMU010000079">
    <property type="protein sequence ID" value="GAA1667531.1"/>
    <property type="molecule type" value="Genomic_DNA"/>
</dbReference>